<dbReference type="EMBL" id="HG934468">
    <property type="protein sequence ID" value="CDN30893.1"/>
    <property type="molecule type" value="Genomic_DNA"/>
</dbReference>
<accession>A0A060RAU8</accession>
<organism evidence="1 2">
    <name type="scientific">Mucinivorans hirudinis</name>
    <dbReference type="NCBI Taxonomy" id="1433126"/>
    <lineage>
        <taxon>Bacteria</taxon>
        <taxon>Pseudomonadati</taxon>
        <taxon>Bacteroidota</taxon>
        <taxon>Bacteroidia</taxon>
        <taxon>Bacteroidales</taxon>
        <taxon>Rikenellaceae</taxon>
        <taxon>Mucinivorans</taxon>
    </lineage>
</organism>
<proteinExistence type="predicted"/>
<gene>
    <name evidence="1" type="ORF">BN938_0789</name>
</gene>
<dbReference type="HOGENOM" id="CLU_3202185_0_0_10"/>
<dbReference type="AlphaFoldDB" id="A0A060RAU8"/>
<keyword evidence="2" id="KW-1185">Reference proteome</keyword>
<dbReference type="STRING" id="1433126.BN938_0789"/>
<protein>
    <submittedName>
        <fullName evidence="1">Uncharacterized protein</fullName>
    </submittedName>
</protein>
<dbReference type="Proteomes" id="UP000027616">
    <property type="component" value="Chromosome I"/>
</dbReference>
<reference evidence="1 2" key="1">
    <citation type="journal article" date="2015" name="Genome Announc.">
        <title>Complete Genome Sequence of the Novel Leech Symbiont Mucinivorans hirudinis M3T.</title>
        <authorList>
            <person name="Nelson M.C."/>
            <person name="Bomar L."/>
            <person name="Graf J."/>
        </authorList>
    </citation>
    <scope>NUCLEOTIDE SEQUENCE [LARGE SCALE GENOMIC DNA]</scope>
    <source>
        <strain evidence="2">M3</strain>
    </source>
</reference>
<dbReference type="KEGG" id="rbc:BN938_0789"/>
<evidence type="ECO:0000313" key="2">
    <source>
        <dbReference type="Proteomes" id="UP000027616"/>
    </source>
</evidence>
<sequence length="45" mass="5361">MNITISETPQIRMARRVEPQKYIYGFGSKKFCKLNKYVHLCVLKK</sequence>
<evidence type="ECO:0000313" key="1">
    <source>
        <dbReference type="EMBL" id="CDN30893.1"/>
    </source>
</evidence>
<name>A0A060RAU8_9BACT</name>